<gene>
    <name evidence="1" type="ORF">LACBIDRAFT_316333</name>
</gene>
<protein>
    <submittedName>
        <fullName evidence="1">Predicted protein</fullName>
    </submittedName>
</protein>
<dbReference type="KEGG" id="lbc:LACBIDRAFT_316333"/>
<reference evidence="1 2" key="1">
    <citation type="journal article" date="2008" name="Nature">
        <title>The genome of Laccaria bicolor provides insights into mycorrhizal symbiosis.</title>
        <authorList>
            <person name="Martin F."/>
            <person name="Aerts A."/>
            <person name="Ahren D."/>
            <person name="Brun A."/>
            <person name="Danchin E.G.J."/>
            <person name="Duchaussoy F."/>
            <person name="Gibon J."/>
            <person name="Kohler A."/>
            <person name="Lindquist E."/>
            <person name="Pereda V."/>
            <person name="Salamov A."/>
            <person name="Shapiro H.J."/>
            <person name="Wuyts J."/>
            <person name="Blaudez D."/>
            <person name="Buee M."/>
            <person name="Brokstein P."/>
            <person name="Canbaeck B."/>
            <person name="Cohen D."/>
            <person name="Courty P.E."/>
            <person name="Coutinho P.M."/>
            <person name="Delaruelle C."/>
            <person name="Detter J.C."/>
            <person name="Deveau A."/>
            <person name="DiFazio S."/>
            <person name="Duplessis S."/>
            <person name="Fraissinet-Tachet L."/>
            <person name="Lucic E."/>
            <person name="Frey-Klett P."/>
            <person name="Fourrey C."/>
            <person name="Feussner I."/>
            <person name="Gay G."/>
            <person name="Grimwood J."/>
            <person name="Hoegger P.J."/>
            <person name="Jain P."/>
            <person name="Kilaru S."/>
            <person name="Labbe J."/>
            <person name="Lin Y.C."/>
            <person name="Legue V."/>
            <person name="Le Tacon F."/>
            <person name="Marmeisse R."/>
            <person name="Melayah D."/>
            <person name="Montanini B."/>
            <person name="Muratet M."/>
            <person name="Nehls U."/>
            <person name="Niculita-Hirzel H."/>
            <person name="Oudot-Le Secq M.P."/>
            <person name="Peter M."/>
            <person name="Quesneville H."/>
            <person name="Rajashekar B."/>
            <person name="Reich M."/>
            <person name="Rouhier N."/>
            <person name="Schmutz J."/>
            <person name="Yin T."/>
            <person name="Chalot M."/>
            <person name="Henrissat B."/>
            <person name="Kuees U."/>
            <person name="Lucas S."/>
            <person name="Van de Peer Y."/>
            <person name="Podila G.K."/>
            <person name="Polle A."/>
            <person name="Pukkila P.J."/>
            <person name="Richardson P.M."/>
            <person name="Rouze P."/>
            <person name="Sanders I.R."/>
            <person name="Stajich J.E."/>
            <person name="Tunlid A."/>
            <person name="Tuskan G."/>
            <person name="Grigoriev I.V."/>
        </authorList>
    </citation>
    <scope>NUCLEOTIDE SEQUENCE [LARGE SCALE GENOMIC DNA]</scope>
    <source>
        <strain evidence="2">S238N-H82 / ATCC MYA-4686</strain>
    </source>
</reference>
<dbReference type="EMBL" id="DS547162">
    <property type="protein sequence ID" value="EDQ99545.1"/>
    <property type="molecule type" value="Genomic_DNA"/>
</dbReference>
<dbReference type="Proteomes" id="UP000001194">
    <property type="component" value="Unassembled WGS sequence"/>
</dbReference>
<dbReference type="GeneID" id="6085459"/>
<dbReference type="RefSeq" id="XP_001889769.1">
    <property type="nucleotide sequence ID" value="XM_001889734.1"/>
</dbReference>
<sequence length="171" mass="19749">MDIIKVYGFPMNEVWMVQEGVRLGFSNPEDDIYGRSLDVGPVFDSIKRRSGIQELHMNCVWVGDGLSILFWHLPFERWKPPRTPTLERRLEEFLQLANLPSMKPAVYASIDGDLPGVLRGLEQAPPWIEKMRLESSPLYRPPNYHVFTKLERHPARATTADVQKWFSGPTK</sequence>
<organism evidence="2">
    <name type="scientific">Laccaria bicolor (strain S238N-H82 / ATCC MYA-4686)</name>
    <name type="common">Bicoloured deceiver</name>
    <name type="synonym">Laccaria laccata var. bicolor</name>
    <dbReference type="NCBI Taxonomy" id="486041"/>
    <lineage>
        <taxon>Eukaryota</taxon>
        <taxon>Fungi</taxon>
        <taxon>Dikarya</taxon>
        <taxon>Basidiomycota</taxon>
        <taxon>Agaricomycotina</taxon>
        <taxon>Agaricomycetes</taxon>
        <taxon>Agaricomycetidae</taxon>
        <taxon>Agaricales</taxon>
        <taxon>Agaricineae</taxon>
        <taxon>Hydnangiaceae</taxon>
        <taxon>Laccaria</taxon>
    </lineage>
</organism>
<name>B0E0R0_LACBS</name>
<evidence type="ECO:0000313" key="1">
    <source>
        <dbReference type="EMBL" id="EDQ99545.1"/>
    </source>
</evidence>
<keyword evidence="2" id="KW-1185">Reference proteome</keyword>
<dbReference type="HOGENOM" id="CLU_1563130_0_0_1"/>
<accession>B0E0R0</accession>
<dbReference type="AlphaFoldDB" id="B0E0R0"/>
<proteinExistence type="predicted"/>
<dbReference type="InParanoid" id="B0E0R0"/>
<evidence type="ECO:0000313" key="2">
    <source>
        <dbReference type="Proteomes" id="UP000001194"/>
    </source>
</evidence>